<organism evidence="2 3">
    <name type="scientific">Myotis myotis</name>
    <name type="common">Greater mouse-eared bat</name>
    <name type="synonym">Vespertilio myotis</name>
    <dbReference type="NCBI Taxonomy" id="51298"/>
    <lineage>
        <taxon>Eukaryota</taxon>
        <taxon>Metazoa</taxon>
        <taxon>Chordata</taxon>
        <taxon>Craniata</taxon>
        <taxon>Vertebrata</taxon>
        <taxon>Euteleostomi</taxon>
        <taxon>Mammalia</taxon>
        <taxon>Eutheria</taxon>
        <taxon>Laurasiatheria</taxon>
        <taxon>Chiroptera</taxon>
        <taxon>Yangochiroptera</taxon>
        <taxon>Vespertilionidae</taxon>
        <taxon>Myotis</taxon>
    </lineage>
</organism>
<accession>A0A7J7ZXX6</accession>
<gene>
    <name evidence="2" type="ORF">mMyoMyo1_009986</name>
</gene>
<evidence type="ECO:0000256" key="1">
    <source>
        <dbReference type="SAM" id="MobiDB-lite"/>
    </source>
</evidence>
<evidence type="ECO:0000313" key="3">
    <source>
        <dbReference type="Proteomes" id="UP000527355"/>
    </source>
</evidence>
<feature type="region of interest" description="Disordered" evidence="1">
    <location>
        <begin position="126"/>
        <end position="191"/>
    </location>
</feature>
<evidence type="ECO:0000313" key="2">
    <source>
        <dbReference type="EMBL" id="KAF6379157.1"/>
    </source>
</evidence>
<reference evidence="2 3" key="1">
    <citation type="journal article" date="2020" name="Nature">
        <title>Six reference-quality genomes reveal evolution of bat adaptations.</title>
        <authorList>
            <person name="Jebb D."/>
            <person name="Huang Z."/>
            <person name="Pippel M."/>
            <person name="Hughes G.M."/>
            <person name="Lavrichenko K."/>
            <person name="Devanna P."/>
            <person name="Winkler S."/>
            <person name="Jermiin L.S."/>
            <person name="Skirmuntt E.C."/>
            <person name="Katzourakis A."/>
            <person name="Burkitt-Gray L."/>
            <person name="Ray D.A."/>
            <person name="Sullivan K.A.M."/>
            <person name="Roscito J.G."/>
            <person name="Kirilenko B.M."/>
            <person name="Davalos L.M."/>
            <person name="Corthals A.P."/>
            <person name="Power M.L."/>
            <person name="Jones G."/>
            <person name="Ransome R.D."/>
            <person name="Dechmann D.K.N."/>
            <person name="Locatelli A.G."/>
            <person name="Puechmaille S.J."/>
            <person name="Fedrigo O."/>
            <person name="Jarvis E.D."/>
            <person name="Hiller M."/>
            <person name="Vernes S.C."/>
            <person name="Myers E.W."/>
            <person name="Teeling E.C."/>
        </authorList>
    </citation>
    <scope>NUCLEOTIDE SEQUENCE [LARGE SCALE GENOMIC DNA]</scope>
    <source>
        <strain evidence="2">MMyoMyo1</strain>
        <tissue evidence="2">Flight muscle</tissue>
    </source>
</reference>
<dbReference type="AlphaFoldDB" id="A0A7J7ZXX6"/>
<name>A0A7J7ZXX6_MYOMY</name>
<proteinExistence type="predicted"/>
<feature type="compositionally biased region" description="Polar residues" evidence="1">
    <location>
        <begin position="146"/>
        <end position="158"/>
    </location>
</feature>
<dbReference type="Proteomes" id="UP000527355">
    <property type="component" value="Unassembled WGS sequence"/>
</dbReference>
<sequence length="191" mass="20349">MKMRRMWPAGSRALPPAFPVGAGMGPFGKRAVHVRAEPSTEDSARPCPHSCGQHLSITRWRVMELSCPWAVPSPHLLQVSSASHCEKSRIHPQKFHSASPGRQMVPGTCRCIWTISLDTPCSPLDGTGPDTAGQGLSLSVCPRSGPRSSVLGSPTRLSGPTEPEAAAQHLAPQSPTQCPQVPLVLRDGQPC</sequence>
<keyword evidence="3" id="KW-1185">Reference proteome</keyword>
<comment type="caution">
    <text evidence="2">The sequence shown here is derived from an EMBL/GenBank/DDBJ whole genome shotgun (WGS) entry which is preliminary data.</text>
</comment>
<dbReference type="EMBL" id="JABWUV010000002">
    <property type="protein sequence ID" value="KAF6379157.1"/>
    <property type="molecule type" value="Genomic_DNA"/>
</dbReference>
<protein>
    <submittedName>
        <fullName evidence="2">Uncharacterized protein</fullName>
    </submittedName>
</protein>